<dbReference type="AlphaFoldDB" id="A0AAE8SE17"/>
<dbReference type="Proteomes" id="UP001187734">
    <property type="component" value="Unassembled WGS sequence"/>
</dbReference>
<protein>
    <submittedName>
        <fullName evidence="1">Uncharacterized protein</fullName>
    </submittedName>
</protein>
<keyword evidence="2" id="KW-1185">Reference proteome</keyword>
<accession>A0AAE8SE17</accession>
<comment type="caution">
    <text evidence="1">The sequence shown here is derived from an EMBL/GenBank/DDBJ whole genome shotgun (WGS) entry which is preliminary data.</text>
</comment>
<reference evidence="1" key="1">
    <citation type="submission" date="2018-03" db="EMBL/GenBank/DDBJ databases">
        <authorList>
            <person name="Guldener U."/>
        </authorList>
    </citation>
    <scope>NUCLEOTIDE SEQUENCE</scope>
</reference>
<gene>
    <name evidence="1" type="ORF">FTOL_01652</name>
</gene>
<dbReference type="EMBL" id="ONZP01000050">
    <property type="protein sequence ID" value="SPJ71924.1"/>
    <property type="molecule type" value="Genomic_DNA"/>
</dbReference>
<proteinExistence type="predicted"/>
<organism evidence="1 2">
    <name type="scientific">Fusarium torulosum</name>
    <dbReference type="NCBI Taxonomy" id="33205"/>
    <lineage>
        <taxon>Eukaryota</taxon>
        <taxon>Fungi</taxon>
        <taxon>Dikarya</taxon>
        <taxon>Ascomycota</taxon>
        <taxon>Pezizomycotina</taxon>
        <taxon>Sordariomycetes</taxon>
        <taxon>Hypocreomycetidae</taxon>
        <taxon>Hypocreales</taxon>
        <taxon>Nectriaceae</taxon>
        <taxon>Fusarium</taxon>
    </lineage>
</organism>
<evidence type="ECO:0000313" key="2">
    <source>
        <dbReference type="Proteomes" id="UP001187734"/>
    </source>
</evidence>
<name>A0AAE8SE17_9HYPO</name>
<evidence type="ECO:0000313" key="1">
    <source>
        <dbReference type="EMBL" id="SPJ71924.1"/>
    </source>
</evidence>
<sequence>MSSSAGSSSTDADTPRNNFLVFTPPPRIYSHTPISTQQLSATLAPILQSKPVSFAHHVSAAPYPVSDLRPAGIVNQSGVLLGLCLESPSGEVINVVVDSTGFPGNILYRGSYRGINQAAETATLMGYPGTLCWMTNPATSFDMMVANLPPGYRKVDLQIRYIDTAPREDRPLAELGESQDEWMMIVFPRDRPNVIRHVQTGFDPVEQPPLIFEEVVQDSFLGTMHRIGQFW</sequence>